<dbReference type="GO" id="GO:0046872">
    <property type="term" value="F:metal ion binding"/>
    <property type="evidence" value="ECO:0007669"/>
    <property type="project" value="InterPro"/>
</dbReference>
<dbReference type="InterPro" id="IPR056798">
    <property type="entry name" value="ADH_Fe_C"/>
</dbReference>
<evidence type="ECO:0000313" key="6">
    <source>
        <dbReference type="EMBL" id="SEF47597.1"/>
    </source>
</evidence>
<accession>A0A1H5SCW4</accession>
<dbReference type="GO" id="GO:1990002">
    <property type="term" value="F:methylglyoxal reductase (NADPH) (acetol producing) activity"/>
    <property type="evidence" value="ECO:0007669"/>
    <property type="project" value="TreeGrafter"/>
</dbReference>
<dbReference type="Gene3D" id="1.20.1090.10">
    <property type="entry name" value="Dehydroquinate synthase-like - alpha domain"/>
    <property type="match status" value="1"/>
</dbReference>
<sequence length="380" mass="41412">MKFSYANPTIIHFGQGQIQQISSSIPKNAKVLVIYGGGSIKKNGVYDQVVASLSQHSWSEFSGVEANPTKETLDKAIAQVKAENIDYLLAVGGGSVIDGTKYIAAAALHEGDSWDLITGDYKVDNAIPIGVVLTLPATGSESNMGAVVTRKATNEKLGFLSPAVRPKFAVLDPDAMKTLPEKQLVNGLVDAWVHVCEQYITSPTGHMVQEGYAEVLLRNLLELGAQFNQRDDKWRANLMWTANQALNGQIGAGMPQDWATHMIGHELTALWGVDHARSLAIIQPALLRNQLEYKQAKIEQMGRNVFGLEDSADLAERTIQSIEAFYASLHVDTGLSEVSGDKSDAIELIIEKLEHNGYTMLGENRTITPDVSREILTQAL</sequence>
<proteinExistence type="inferred from homology"/>
<keyword evidence="3" id="KW-0560">Oxidoreductase</keyword>
<evidence type="ECO:0000256" key="1">
    <source>
        <dbReference type="ARBA" id="ARBA00001962"/>
    </source>
</evidence>
<protein>
    <submittedName>
        <fullName evidence="6">NADP-dependent alcohol dehydrogenase</fullName>
    </submittedName>
</protein>
<dbReference type="CDD" id="cd08187">
    <property type="entry name" value="BDH"/>
    <property type="match status" value="1"/>
</dbReference>
<gene>
    <name evidence="6" type="ORF">SAMN04488244_101299</name>
</gene>
<dbReference type="OrthoDB" id="9815791at2"/>
<dbReference type="RefSeq" id="WP_103878540.1">
    <property type="nucleotide sequence ID" value="NZ_FNVG01000001.1"/>
</dbReference>
<dbReference type="AlphaFoldDB" id="A0A1H5SCW4"/>
<dbReference type="FunFam" id="3.40.50.1970:FF:000003">
    <property type="entry name" value="Alcohol dehydrogenase, iron-containing"/>
    <property type="match status" value="1"/>
</dbReference>
<dbReference type="EMBL" id="FNVG01000001">
    <property type="protein sequence ID" value="SEF47597.1"/>
    <property type="molecule type" value="Genomic_DNA"/>
</dbReference>
<dbReference type="PANTHER" id="PTHR43633:SF1">
    <property type="entry name" value="ALCOHOL DEHYDROGENASE YQHD"/>
    <property type="match status" value="1"/>
</dbReference>
<feature type="domain" description="Fe-containing alcohol dehydrogenase-like C-terminal" evidence="5">
    <location>
        <begin position="186"/>
        <end position="345"/>
    </location>
</feature>
<evidence type="ECO:0000259" key="4">
    <source>
        <dbReference type="Pfam" id="PF00465"/>
    </source>
</evidence>
<evidence type="ECO:0000256" key="3">
    <source>
        <dbReference type="ARBA" id="ARBA00023002"/>
    </source>
</evidence>
<evidence type="ECO:0000256" key="2">
    <source>
        <dbReference type="ARBA" id="ARBA00007358"/>
    </source>
</evidence>
<dbReference type="Gene3D" id="3.40.50.1970">
    <property type="match status" value="1"/>
</dbReference>
<evidence type="ECO:0000259" key="5">
    <source>
        <dbReference type="Pfam" id="PF25137"/>
    </source>
</evidence>
<feature type="domain" description="Alcohol dehydrogenase iron-type/glycerol dehydrogenase GldA" evidence="4">
    <location>
        <begin position="8"/>
        <end position="173"/>
    </location>
</feature>
<dbReference type="GO" id="GO:0005829">
    <property type="term" value="C:cytosol"/>
    <property type="evidence" value="ECO:0007669"/>
    <property type="project" value="TreeGrafter"/>
</dbReference>
<dbReference type="SUPFAM" id="SSF56796">
    <property type="entry name" value="Dehydroquinate synthase-like"/>
    <property type="match status" value="1"/>
</dbReference>
<organism evidence="6 7">
    <name type="scientific">Vibrio hangzhouensis</name>
    <dbReference type="NCBI Taxonomy" id="462991"/>
    <lineage>
        <taxon>Bacteria</taxon>
        <taxon>Pseudomonadati</taxon>
        <taxon>Pseudomonadota</taxon>
        <taxon>Gammaproteobacteria</taxon>
        <taxon>Vibrionales</taxon>
        <taxon>Vibrionaceae</taxon>
        <taxon>Vibrio</taxon>
    </lineage>
</organism>
<dbReference type="Pfam" id="PF25137">
    <property type="entry name" value="ADH_Fe_C"/>
    <property type="match status" value="1"/>
</dbReference>
<dbReference type="InterPro" id="IPR001670">
    <property type="entry name" value="ADH_Fe/GldA"/>
</dbReference>
<dbReference type="PANTHER" id="PTHR43633">
    <property type="entry name" value="ALCOHOL DEHYDROGENASE YQHD"/>
    <property type="match status" value="1"/>
</dbReference>
<name>A0A1H5SCW4_9VIBR</name>
<comment type="similarity">
    <text evidence="2">Belongs to the iron-containing alcohol dehydrogenase family.</text>
</comment>
<dbReference type="GO" id="GO:1990362">
    <property type="term" value="F:butanol dehydrogenase (NAD+) activity"/>
    <property type="evidence" value="ECO:0007669"/>
    <property type="project" value="InterPro"/>
</dbReference>
<reference evidence="7" key="1">
    <citation type="submission" date="2016-10" db="EMBL/GenBank/DDBJ databases">
        <authorList>
            <person name="Varghese N."/>
            <person name="Submissions S."/>
        </authorList>
    </citation>
    <scope>NUCLEOTIDE SEQUENCE [LARGE SCALE GENOMIC DNA]</scope>
    <source>
        <strain evidence="7">CGMCC 1.7062</strain>
    </source>
</reference>
<dbReference type="Pfam" id="PF00465">
    <property type="entry name" value="Fe-ADH"/>
    <property type="match status" value="1"/>
</dbReference>
<dbReference type="Proteomes" id="UP000236721">
    <property type="component" value="Unassembled WGS sequence"/>
</dbReference>
<comment type="cofactor">
    <cofactor evidence="1">
        <name>Fe cation</name>
        <dbReference type="ChEBI" id="CHEBI:24875"/>
    </cofactor>
</comment>
<dbReference type="GO" id="GO:0008106">
    <property type="term" value="F:alcohol dehydrogenase (NADP+) activity"/>
    <property type="evidence" value="ECO:0007669"/>
    <property type="project" value="TreeGrafter"/>
</dbReference>
<keyword evidence="7" id="KW-1185">Reference proteome</keyword>
<evidence type="ECO:0000313" key="7">
    <source>
        <dbReference type="Proteomes" id="UP000236721"/>
    </source>
</evidence>
<dbReference type="InterPro" id="IPR044731">
    <property type="entry name" value="BDH-like"/>
</dbReference>